<name>A0A7S4DD49_HETAK</name>
<protein>
    <submittedName>
        <fullName evidence="2">Uncharacterized protein</fullName>
    </submittedName>
</protein>
<feature type="region of interest" description="Disordered" evidence="1">
    <location>
        <begin position="48"/>
        <end position="76"/>
    </location>
</feature>
<evidence type="ECO:0000256" key="1">
    <source>
        <dbReference type="SAM" id="MobiDB-lite"/>
    </source>
</evidence>
<accession>A0A7S4DD49</accession>
<evidence type="ECO:0000313" key="2">
    <source>
        <dbReference type="EMBL" id="CAE0642624.1"/>
    </source>
</evidence>
<feature type="region of interest" description="Disordered" evidence="1">
    <location>
        <begin position="94"/>
        <end position="123"/>
    </location>
</feature>
<proteinExistence type="predicted"/>
<feature type="compositionally biased region" description="Low complexity" evidence="1">
    <location>
        <begin position="67"/>
        <end position="76"/>
    </location>
</feature>
<organism evidence="2">
    <name type="scientific">Heterosigma akashiwo</name>
    <name type="common">Chromophytic alga</name>
    <name type="synonym">Heterosigma carterae</name>
    <dbReference type="NCBI Taxonomy" id="2829"/>
    <lineage>
        <taxon>Eukaryota</taxon>
        <taxon>Sar</taxon>
        <taxon>Stramenopiles</taxon>
        <taxon>Ochrophyta</taxon>
        <taxon>Raphidophyceae</taxon>
        <taxon>Chattonellales</taxon>
        <taxon>Chattonellaceae</taxon>
        <taxon>Heterosigma</taxon>
    </lineage>
</organism>
<sequence>MKTAKRLIAARGRAGPQQKAMLRAVADRCRAAARAFLEDARRASAAVPGLTGARGAAGEEREGGNDSDGALGGPASLSGGTALLPRVLAELIGEGSNHHNKAHVEERSGRRAEDEREGRCNKKGRGEEIAADVVRDMFVRRYLLPLVDDDLKKTPLTTNIHTTEANNNNDTADDENIWGATASIIEEIIVQTLKKNEGAEKV</sequence>
<feature type="compositionally biased region" description="Basic and acidic residues" evidence="1">
    <location>
        <begin position="102"/>
        <end position="123"/>
    </location>
</feature>
<reference evidence="2" key="1">
    <citation type="submission" date="2021-01" db="EMBL/GenBank/DDBJ databases">
        <authorList>
            <person name="Corre E."/>
            <person name="Pelletier E."/>
            <person name="Niang G."/>
            <person name="Scheremetjew M."/>
            <person name="Finn R."/>
            <person name="Kale V."/>
            <person name="Holt S."/>
            <person name="Cochrane G."/>
            <person name="Meng A."/>
            <person name="Brown T."/>
            <person name="Cohen L."/>
        </authorList>
    </citation>
    <scope>NUCLEOTIDE SEQUENCE</scope>
    <source>
        <strain evidence="2">CCMP3107</strain>
    </source>
</reference>
<dbReference type="EMBL" id="HBIU01048178">
    <property type="protein sequence ID" value="CAE0642624.1"/>
    <property type="molecule type" value="Transcribed_RNA"/>
</dbReference>
<dbReference type="AlphaFoldDB" id="A0A7S4DD49"/>
<gene>
    <name evidence="2" type="ORF">HAKA00212_LOCUS21481</name>
</gene>